<dbReference type="GO" id="GO:0005576">
    <property type="term" value="C:extracellular region"/>
    <property type="evidence" value="ECO:0007669"/>
    <property type="project" value="UniProtKB-SubCell"/>
</dbReference>
<evidence type="ECO:0000256" key="5">
    <source>
        <dbReference type="ARBA" id="ARBA00022670"/>
    </source>
</evidence>
<sequence>MDFTKVVLKLLVLFATLLFLEAVAISARRTLIRPNVNNNSTGGEEVVTGSFAIAHEDLVTDLPGQPVVSFRHYAGYVTVNQQQGRALFYWFFEASSHPDQKPLVLWLNGGPGCSSVGYGATQEIGPFLVDSNDRELKINPFSWNKEANMLFLESPVGVGFSYTNSSSDSDNIGDEFTANDAYEFLQSWFLKFPTYQGRAFYIAGESYAGKYVPELAELIHDRNQNSSLYIQLKGILMGNPETSDPDDWRGLVDYAWSHAVVSDETHKIIKNTCDFDSNETWSNPNCTEGVDEVLRQYKEIDIYSLYTSVCMPNSTSSSSIDVMFKANSKMMPRIMGGYDPCLDDYAKKFYNRPDVQKALHASDGLVLRNWSICNLTIFGNWSDSKPTVLPIYKKLINAGLRIWVYSGDTDGRVPVLSTRYSLNALRLPITKSWRPWYHEKQVSGWYQEYKGLTFATFRGAGHAVPIFTPSSSLALFSYFLQGESPPSSQRDKESYTVIDPPIYFTPSVERVFFLKV</sequence>
<dbReference type="AlphaFoldDB" id="A0A9Q1JWQ6"/>
<evidence type="ECO:0000256" key="10">
    <source>
        <dbReference type="RuleBase" id="RU361156"/>
    </source>
</evidence>
<dbReference type="EC" id="3.4.16.-" evidence="10"/>
<dbReference type="PANTHER" id="PTHR11802:SF15">
    <property type="entry name" value="SERINE CARBOXYPEPTIDASE-LIKE 32"/>
    <property type="match status" value="1"/>
</dbReference>
<dbReference type="GO" id="GO:0006508">
    <property type="term" value="P:proteolysis"/>
    <property type="evidence" value="ECO:0007669"/>
    <property type="project" value="UniProtKB-KW"/>
</dbReference>
<gene>
    <name evidence="11" type="ORF">Cgig2_012702</name>
</gene>
<dbReference type="EMBL" id="JAKOGI010000603">
    <property type="protein sequence ID" value="KAJ8432484.1"/>
    <property type="molecule type" value="Genomic_DNA"/>
</dbReference>
<keyword evidence="7 10" id="KW-0378">Hydrolase</keyword>
<accession>A0A9Q1JWQ6</accession>
<dbReference type="Gene3D" id="6.10.250.940">
    <property type="match status" value="1"/>
</dbReference>
<dbReference type="Gene3D" id="3.40.50.1820">
    <property type="entry name" value="alpha/beta hydrolase"/>
    <property type="match status" value="1"/>
</dbReference>
<keyword evidence="3" id="KW-0964">Secreted</keyword>
<evidence type="ECO:0000256" key="8">
    <source>
        <dbReference type="ARBA" id="ARBA00023157"/>
    </source>
</evidence>
<evidence type="ECO:0000256" key="4">
    <source>
        <dbReference type="ARBA" id="ARBA00022645"/>
    </source>
</evidence>
<evidence type="ECO:0000313" key="11">
    <source>
        <dbReference type="EMBL" id="KAJ8432484.1"/>
    </source>
</evidence>
<keyword evidence="12" id="KW-1185">Reference proteome</keyword>
<evidence type="ECO:0000313" key="12">
    <source>
        <dbReference type="Proteomes" id="UP001153076"/>
    </source>
</evidence>
<proteinExistence type="inferred from homology"/>
<dbReference type="InterPro" id="IPR001563">
    <property type="entry name" value="Peptidase_S10"/>
</dbReference>
<dbReference type="InterPro" id="IPR018202">
    <property type="entry name" value="Ser_caboxypep_ser_AS"/>
</dbReference>
<dbReference type="Proteomes" id="UP001153076">
    <property type="component" value="Unassembled WGS sequence"/>
</dbReference>
<evidence type="ECO:0000256" key="3">
    <source>
        <dbReference type="ARBA" id="ARBA00022525"/>
    </source>
</evidence>
<reference evidence="11" key="1">
    <citation type="submission" date="2022-04" db="EMBL/GenBank/DDBJ databases">
        <title>Carnegiea gigantea Genome sequencing and assembly v2.</title>
        <authorList>
            <person name="Copetti D."/>
            <person name="Sanderson M.J."/>
            <person name="Burquez A."/>
            <person name="Wojciechowski M.F."/>
        </authorList>
    </citation>
    <scope>NUCLEOTIDE SEQUENCE</scope>
    <source>
        <strain evidence="11">SGP5-SGP5p</strain>
        <tissue evidence="11">Aerial part</tissue>
    </source>
</reference>
<organism evidence="11 12">
    <name type="scientific">Carnegiea gigantea</name>
    <dbReference type="NCBI Taxonomy" id="171969"/>
    <lineage>
        <taxon>Eukaryota</taxon>
        <taxon>Viridiplantae</taxon>
        <taxon>Streptophyta</taxon>
        <taxon>Embryophyta</taxon>
        <taxon>Tracheophyta</taxon>
        <taxon>Spermatophyta</taxon>
        <taxon>Magnoliopsida</taxon>
        <taxon>eudicotyledons</taxon>
        <taxon>Gunneridae</taxon>
        <taxon>Pentapetalae</taxon>
        <taxon>Caryophyllales</taxon>
        <taxon>Cactineae</taxon>
        <taxon>Cactaceae</taxon>
        <taxon>Cactoideae</taxon>
        <taxon>Echinocereeae</taxon>
        <taxon>Carnegiea</taxon>
    </lineage>
</organism>
<comment type="subcellular location">
    <subcellularLocation>
        <location evidence="1">Secreted</location>
    </subcellularLocation>
</comment>
<name>A0A9Q1JWQ6_9CARY</name>
<protein>
    <recommendedName>
        <fullName evidence="10">Carboxypeptidase</fullName>
        <ecNumber evidence="10">3.4.16.-</ecNumber>
    </recommendedName>
</protein>
<dbReference type="Gene3D" id="3.40.50.11320">
    <property type="match status" value="1"/>
</dbReference>
<keyword evidence="6" id="KW-0732">Signal</keyword>
<keyword evidence="4 10" id="KW-0121">Carboxypeptidase</keyword>
<evidence type="ECO:0000256" key="2">
    <source>
        <dbReference type="ARBA" id="ARBA00009431"/>
    </source>
</evidence>
<dbReference type="FunFam" id="3.40.50.1820:FF:000030">
    <property type="entry name" value="Carboxypeptidase"/>
    <property type="match status" value="1"/>
</dbReference>
<evidence type="ECO:0000256" key="6">
    <source>
        <dbReference type="ARBA" id="ARBA00022729"/>
    </source>
</evidence>
<comment type="similarity">
    <text evidence="2 10">Belongs to the peptidase S10 family.</text>
</comment>
<dbReference type="Pfam" id="PF00450">
    <property type="entry name" value="Peptidase_S10"/>
    <property type="match status" value="1"/>
</dbReference>
<keyword evidence="9" id="KW-0325">Glycoprotein</keyword>
<dbReference type="GO" id="GO:0004185">
    <property type="term" value="F:serine-type carboxypeptidase activity"/>
    <property type="evidence" value="ECO:0007669"/>
    <property type="project" value="UniProtKB-UniRule"/>
</dbReference>
<dbReference type="SUPFAM" id="SSF53474">
    <property type="entry name" value="alpha/beta-Hydrolases"/>
    <property type="match status" value="1"/>
</dbReference>
<dbReference type="PRINTS" id="PR00724">
    <property type="entry name" value="CRBOXYPTASEC"/>
</dbReference>
<evidence type="ECO:0000256" key="7">
    <source>
        <dbReference type="ARBA" id="ARBA00022801"/>
    </source>
</evidence>
<dbReference type="FunFam" id="3.40.50.11320:FF:000001">
    <property type="entry name" value="Carboxypeptidase"/>
    <property type="match status" value="1"/>
</dbReference>
<dbReference type="PANTHER" id="PTHR11802">
    <property type="entry name" value="SERINE PROTEASE FAMILY S10 SERINE CARBOXYPEPTIDASE"/>
    <property type="match status" value="1"/>
</dbReference>
<dbReference type="OrthoDB" id="443318at2759"/>
<dbReference type="PROSITE" id="PS00131">
    <property type="entry name" value="CARBOXYPEPT_SER_SER"/>
    <property type="match status" value="1"/>
</dbReference>
<keyword evidence="5 10" id="KW-0645">Protease</keyword>
<evidence type="ECO:0000256" key="9">
    <source>
        <dbReference type="ARBA" id="ARBA00023180"/>
    </source>
</evidence>
<evidence type="ECO:0000256" key="1">
    <source>
        <dbReference type="ARBA" id="ARBA00004613"/>
    </source>
</evidence>
<dbReference type="GO" id="GO:0005773">
    <property type="term" value="C:vacuole"/>
    <property type="evidence" value="ECO:0007669"/>
    <property type="project" value="TreeGrafter"/>
</dbReference>
<dbReference type="InterPro" id="IPR029058">
    <property type="entry name" value="AB_hydrolase_fold"/>
</dbReference>
<keyword evidence="8" id="KW-1015">Disulfide bond</keyword>
<comment type="caution">
    <text evidence="11">The sequence shown here is derived from an EMBL/GenBank/DDBJ whole genome shotgun (WGS) entry which is preliminary data.</text>
</comment>